<protein>
    <recommendedName>
        <fullName evidence="3">Phycobilisome protein</fullName>
    </recommendedName>
</protein>
<dbReference type="InterPro" id="IPR009050">
    <property type="entry name" value="Globin-like_sf"/>
</dbReference>
<name>A0ABQ1NNV1_9BACI</name>
<evidence type="ECO:0000313" key="2">
    <source>
        <dbReference type="Proteomes" id="UP000619534"/>
    </source>
</evidence>
<dbReference type="EMBL" id="BMCJ01000002">
    <property type="protein sequence ID" value="GGC81831.1"/>
    <property type="molecule type" value="Genomic_DNA"/>
</dbReference>
<proteinExistence type="predicted"/>
<gene>
    <name evidence="1" type="ORF">GCM10007216_10460</name>
</gene>
<evidence type="ECO:0008006" key="3">
    <source>
        <dbReference type="Google" id="ProtNLM"/>
    </source>
</evidence>
<reference evidence="2" key="1">
    <citation type="journal article" date="2019" name="Int. J. Syst. Evol. Microbiol.">
        <title>The Global Catalogue of Microorganisms (GCM) 10K type strain sequencing project: providing services to taxonomists for standard genome sequencing and annotation.</title>
        <authorList>
            <consortium name="The Broad Institute Genomics Platform"/>
            <consortium name="The Broad Institute Genome Sequencing Center for Infectious Disease"/>
            <person name="Wu L."/>
            <person name="Ma J."/>
        </authorList>
    </citation>
    <scope>NUCLEOTIDE SEQUENCE [LARGE SCALE GENOMIC DNA]</scope>
    <source>
        <strain evidence="2">CCM 7282</strain>
    </source>
</reference>
<dbReference type="Proteomes" id="UP000619534">
    <property type="component" value="Unassembled WGS sequence"/>
</dbReference>
<comment type="caution">
    <text evidence="1">The sequence shown here is derived from an EMBL/GenBank/DDBJ whole genome shotgun (WGS) entry which is preliminary data.</text>
</comment>
<dbReference type="RefSeq" id="WP_062440977.1">
    <property type="nucleotide sequence ID" value="NZ_BMCJ01000002.1"/>
</dbReference>
<evidence type="ECO:0000313" key="1">
    <source>
        <dbReference type="EMBL" id="GGC81831.1"/>
    </source>
</evidence>
<sequence length="121" mass="14051">MKESEKTKLVNHVVDDIYQAYPGLIDKFGENGRRRTVEDNHHHLDHLDTAYQMGSSTFFVDYTLWLNSVLTSRGVGTELIVDNYERLIKCMEEAVFESSDERDAYLEYLQAGMEELKTLPK</sequence>
<keyword evidence="2" id="KW-1185">Reference proteome</keyword>
<accession>A0ABQ1NNV1</accession>
<dbReference type="SUPFAM" id="SSF46458">
    <property type="entry name" value="Globin-like"/>
    <property type="match status" value="1"/>
</dbReference>
<organism evidence="1 2">
    <name type="scientific">Thalassobacillus devorans</name>
    <dbReference type="NCBI Taxonomy" id="279813"/>
    <lineage>
        <taxon>Bacteria</taxon>
        <taxon>Bacillati</taxon>
        <taxon>Bacillota</taxon>
        <taxon>Bacilli</taxon>
        <taxon>Bacillales</taxon>
        <taxon>Bacillaceae</taxon>
        <taxon>Thalassobacillus</taxon>
    </lineage>
</organism>